<reference evidence="1" key="1">
    <citation type="submission" date="2023-06" db="EMBL/GenBank/DDBJ databases">
        <title>Genome-scale phylogeny and comparative genomics of the fungal order Sordariales.</title>
        <authorList>
            <consortium name="Lawrence Berkeley National Laboratory"/>
            <person name="Hensen N."/>
            <person name="Bonometti L."/>
            <person name="Westerberg I."/>
            <person name="Brannstrom I.O."/>
            <person name="Guillou S."/>
            <person name="Cros-Aarteil S."/>
            <person name="Calhoun S."/>
            <person name="Haridas S."/>
            <person name="Kuo A."/>
            <person name="Mondo S."/>
            <person name="Pangilinan J."/>
            <person name="Riley R."/>
            <person name="LaButti K."/>
            <person name="Andreopoulos B."/>
            <person name="Lipzen A."/>
            <person name="Chen C."/>
            <person name="Yanf M."/>
            <person name="Daum C."/>
            <person name="Ng V."/>
            <person name="Clum A."/>
            <person name="Steindorff A."/>
            <person name="Ohm R."/>
            <person name="Martin F."/>
            <person name="Silar P."/>
            <person name="Natvig D."/>
            <person name="Lalanne C."/>
            <person name="Gautier V."/>
            <person name="Ament-velasquez S.L."/>
            <person name="Kruys A."/>
            <person name="Hutchinson M.I."/>
            <person name="Powell A.J."/>
            <person name="Barry K."/>
            <person name="Miller A.N."/>
            <person name="Grigoriev I.V."/>
            <person name="Debuchy R."/>
            <person name="Gladieux P."/>
            <person name="Thoren M.H."/>
            <person name="Johannesson H."/>
        </authorList>
    </citation>
    <scope>NUCLEOTIDE SEQUENCE</scope>
    <source>
        <strain evidence="1">SMH3187-1</strain>
    </source>
</reference>
<comment type="caution">
    <text evidence="1">The sequence shown here is derived from an EMBL/GenBank/DDBJ whole genome shotgun (WGS) entry which is preliminary data.</text>
</comment>
<organism evidence="1 2">
    <name type="scientific">Schizothecium vesticola</name>
    <dbReference type="NCBI Taxonomy" id="314040"/>
    <lineage>
        <taxon>Eukaryota</taxon>
        <taxon>Fungi</taxon>
        <taxon>Dikarya</taxon>
        <taxon>Ascomycota</taxon>
        <taxon>Pezizomycotina</taxon>
        <taxon>Sordariomycetes</taxon>
        <taxon>Sordariomycetidae</taxon>
        <taxon>Sordariales</taxon>
        <taxon>Schizotheciaceae</taxon>
        <taxon>Schizothecium</taxon>
    </lineage>
</organism>
<sequence length="55" mass="6425">MARWGIDPQPHTRVMDCDWHPGNGTEDPWCTTWHKEPVAYRLNMVTAQCPLALQY</sequence>
<proteinExistence type="predicted"/>
<protein>
    <submittedName>
        <fullName evidence="1">Uncharacterized protein</fullName>
    </submittedName>
</protein>
<evidence type="ECO:0000313" key="1">
    <source>
        <dbReference type="EMBL" id="KAK0738757.1"/>
    </source>
</evidence>
<dbReference type="EMBL" id="JAUKUD010000007">
    <property type="protein sequence ID" value="KAK0738757.1"/>
    <property type="molecule type" value="Genomic_DNA"/>
</dbReference>
<accession>A0AA40EHD1</accession>
<dbReference type="Proteomes" id="UP001172155">
    <property type="component" value="Unassembled WGS sequence"/>
</dbReference>
<evidence type="ECO:0000313" key="2">
    <source>
        <dbReference type="Proteomes" id="UP001172155"/>
    </source>
</evidence>
<keyword evidence="2" id="KW-1185">Reference proteome</keyword>
<dbReference type="AlphaFoldDB" id="A0AA40EHD1"/>
<gene>
    <name evidence="1" type="ORF">B0T18DRAFT_422726</name>
</gene>
<name>A0AA40EHD1_9PEZI</name>